<name>A0ABS8BJX2_9NEIS</name>
<keyword evidence="1" id="KW-1133">Transmembrane helix</keyword>
<protein>
    <submittedName>
        <fullName evidence="2">Type II secretion system protein M</fullName>
    </submittedName>
</protein>
<dbReference type="RefSeq" id="WP_226763795.1">
    <property type="nucleotide sequence ID" value="NZ_JAJAWG010000003.1"/>
</dbReference>
<comment type="caution">
    <text evidence="2">The sequence shown here is derived from an EMBL/GenBank/DDBJ whole genome shotgun (WGS) entry which is preliminary data.</text>
</comment>
<organism evidence="2 3">
    <name type="scientific">Deefgea salmonis</name>
    <dbReference type="NCBI Taxonomy" id="2875502"/>
    <lineage>
        <taxon>Bacteria</taxon>
        <taxon>Pseudomonadati</taxon>
        <taxon>Pseudomonadota</taxon>
        <taxon>Betaproteobacteria</taxon>
        <taxon>Neisseriales</taxon>
        <taxon>Chitinibacteraceae</taxon>
        <taxon>Deefgea</taxon>
    </lineage>
</organism>
<proteinExistence type="predicted"/>
<evidence type="ECO:0000313" key="2">
    <source>
        <dbReference type="EMBL" id="MCB5196016.1"/>
    </source>
</evidence>
<evidence type="ECO:0000313" key="3">
    <source>
        <dbReference type="Proteomes" id="UP001198034"/>
    </source>
</evidence>
<evidence type="ECO:0000256" key="1">
    <source>
        <dbReference type="SAM" id="Phobius"/>
    </source>
</evidence>
<keyword evidence="1" id="KW-0812">Transmembrane</keyword>
<gene>
    <name evidence="2" type="ORF">LG219_06950</name>
</gene>
<dbReference type="InterPro" id="IPR007690">
    <property type="entry name" value="T2SS_GspM"/>
</dbReference>
<keyword evidence="1" id="KW-0472">Membrane</keyword>
<accession>A0ABS8BJX2</accession>
<keyword evidence="3" id="KW-1185">Reference proteome</keyword>
<sequence>MNAYYTKYLALGQTYWARWRLYWLSRQPREQKMLIAWAAAATSALLYFGLYAPLHAQISRLQTQVPHLENQLMAMRGSKPIITAVKTAAPLDLRSATFAELSSQGISADVRSISSQSLEVRSNLPNVAEALQLANALRHSVQATVSAIEIKSDDSSVSLMMILERQ</sequence>
<dbReference type="EMBL" id="JAJAWG010000003">
    <property type="protein sequence ID" value="MCB5196016.1"/>
    <property type="molecule type" value="Genomic_DNA"/>
</dbReference>
<dbReference type="Pfam" id="PF04612">
    <property type="entry name" value="T2SSM"/>
    <property type="match status" value="1"/>
</dbReference>
<dbReference type="Proteomes" id="UP001198034">
    <property type="component" value="Unassembled WGS sequence"/>
</dbReference>
<feature type="transmembrane region" description="Helical" evidence="1">
    <location>
        <begin position="34"/>
        <end position="54"/>
    </location>
</feature>
<reference evidence="2 3" key="1">
    <citation type="submission" date="2021-10" db="EMBL/GenBank/DDBJ databases">
        <authorList>
            <person name="Chen M."/>
        </authorList>
    </citation>
    <scope>NUCLEOTIDE SEQUENCE [LARGE SCALE GENOMIC DNA]</scope>
    <source>
        <strain evidence="2 3">H3-26</strain>
    </source>
</reference>